<name>A0A2P2L394_RHIMU</name>
<proteinExistence type="predicted"/>
<sequence length="104" mass="12507">MSKSFILEFQRHLRINCRIVIGFNRKVDSINYAVLTWRVMLLFVETPFSINQKLVLVVTRRYRINDLKYFGATFNWGHRHELRPSIERTDNKHASPAMWPHEPH</sequence>
<accession>A0A2P2L394</accession>
<reference evidence="1" key="1">
    <citation type="submission" date="2018-02" db="EMBL/GenBank/DDBJ databases">
        <title>Rhizophora mucronata_Transcriptome.</title>
        <authorList>
            <person name="Meera S.P."/>
            <person name="Sreeshan A."/>
            <person name="Augustine A."/>
        </authorList>
    </citation>
    <scope>NUCLEOTIDE SEQUENCE</scope>
    <source>
        <tissue evidence="1">Leaf</tissue>
    </source>
</reference>
<protein>
    <submittedName>
        <fullName evidence="1">Sucrose nonfermenting 4-like protein</fullName>
    </submittedName>
</protein>
<dbReference type="EMBL" id="GGEC01031970">
    <property type="protein sequence ID" value="MBX12454.1"/>
    <property type="molecule type" value="Transcribed_RNA"/>
</dbReference>
<dbReference type="AlphaFoldDB" id="A0A2P2L394"/>
<organism evidence="1">
    <name type="scientific">Rhizophora mucronata</name>
    <name type="common">Asiatic mangrove</name>
    <dbReference type="NCBI Taxonomy" id="61149"/>
    <lineage>
        <taxon>Eukaryota</taxon>
        <taxon>Viridiplantae</taxon>
        <taxon>Streptophyta</taxon>
        <taxon>Embryophyta</taxon>
        <taxon>Tracheophyta</taxon>
        <taxon>Spermatophyta</taxon>
        <taxon>Magnoliopsida</taxon>
        <taxon>eudicotyledons</taxon>
        <taxon>Gunneridae</taxon>
        <taxon>Pentapetalae</taxon>
        <taxon>rosids</taxon>
        <taxon>fabids</taxon>
        <taxon>Malpighiales</taxon>
        <taxon>Rhizophoraceae</taxon>
        <taxon>Rhizophora</taxon>
    </lineage>
</organism>
<evidence type="ECO:0000313" key="1">
    <source>
        <dbReference type="EMBL" id="MBX12454.1"/>
    </source>
</evidence>